<dbReference type="PANTHER" id="PTHR32305">
    <property type="match status" value="1"/>
</dbReference>
<gene>
    <name evidence="1" type="ORF">ACFOET_05495</name>
</gene>
<dbReference type="InterPro" id="IPR022385">
    <property type="entry name" value="Rhs_assc_core"/>
</dbReference>
<dbReference type="Proteomes" id="UP001595526">
    <property type="component" value="Unassembled WGS sequence"/>
</dbReference>
<dbReference type="InterPro" id="IPR050708">
    <property type="entry name" value="T6SS_VgrG/RHS"/>
</dbReference>
<sequence>MDTWKRLNTGTRTLVSRNVYNEVGQLRTKQLHSTDGSTFAESVNYSYNARGWLKGTVSPKFQQTLLYEDTSAAAFRQYNGNISRQSWRHGTGAVQGYSYTYDRQNRLLTGLSGSFGETVTYDRSGNIATLKRDAGAVWTYGYTAAEGNRLQTITGGSATYQYDANGNMTLDGRVNRSVTYNELNLPRAVGGTSATYTYDATGRKLRSVVGSITTDYIDGIEWEGSALNAIHMEEGRILPSGIYDYVLRDHLGNTRSGFSSNATGTAKFVGDYRPFGTVYNQGSIPSPKNRYLYNGKELQDGSGYYDYGARFYDPVIGRWGSVDPLAEQGRRWSPYNYGFNNPVRFIDPDGRWAMSLDLEVEKQDDDTYKVVGGTANADKNIYVMENGKRTGEIVGEMLTEYSFHYEDGSAVVGATINLNDRSGQNFIDNEILAESLGLFHYMKNATGGETYDFKTRDMPGGLTREERGQYTYRGMSFNGKVASARDIGNYAAGYIAGSYGFGWGASRVAFDALESYQKGGFATEGRPTQRAQRSGHNVGYPIFQQKQFEREWKKATSPWPTGPKW</sequence>
<accession>A0ABV7JG85</accession>
<dbReference type="Gene3D" id="2.180.10.10">
    <property type="entry name" value="RHS repeat-associated core"/>
    <property type="match status" value="1"/>
</dbReference>
<dbReference type="NCBIfam" id="TIGR03696">
    <property type="entry name" value="Rhs_assc_core"/>
    <property type="match status" value="1"/>
</dbReference>
<dbReference type="PANTHER" id="PTHR32305:SF15">
    <property type="entry name" value="PROTEIN RHSA-RELATED"/>
    <property type="match status" value="1"/>
</dbReference>
<comment type="caution">
    <text evidence="1">The sequence shown here is derived from an EMBL/GenBank/DDBJ whole genome shotgun (WGS) entry which is preliminary data.</text>
</comment>
<reference evidence="2" key="1">
    <citation type="journal article" date="2019" name="Int. J. Syst. Evol. Microbiol.">
        <title>The Global Catalogue of Microorganisms (GCM) 10K type strain sequencing project: providing services to taxonomists for standard genome sequencing and annotation.</title>
        <authorList>
            <consortium name="The Broad Institute Genomics Platform"/>
            <consortium name="The Broad Institute Genome Sequencing Center for Infectious Disease"/>
            <person name="Wu L."/>
            <person name="Ma J."/>
        </authorList>
    </citation>
    <scope>NUCLEOTIDE SEQUENCE [LARGE SCALE GENOMIC DNA]</scope>
    <source>
        <strain evidence="2">KCTC 52416</strain>
    </source>
</reference>
<protein>
    <submittedName>
        <fullName evidence="1">RHS repeat-associated core domain-containing protein</fullName>
    </submittedName>
</protein>
<dbReference type="EMBL" id="JBHRTA010000012">
    <property type="protein sequence ID" value="MFC3197060.1"/>
    <property type="molecule type" value="Genomic_DNA"/>
</dbReference>
<organism evidence="1 2">
    <name type="scientific">Parapedobacter deserti</name>
    <dbReference type="NCBI Taxonomy" id="1912957"/>
    <lineage>
        <taxon>Bacteria</taxon>
        <taxon>Pseudomonadati</taxon>
        <taxon>Bacteroidota</taxon>
        <taxon>Sphingobacteriia</taxon>
        <taxon>Sphingobacteriales</taxon>
        <taxon>Sphingobacteriaceae</taxon>
        <taxon>Parapedobacter</taxon>
    </lineage>
</organism>
<dbReference type="RefSeq" id="WP_379020393.1">
    <property type="nucleotide sequence ID" value="NZ_JBHRTA010000012.1"/>
</dbReference>
<proteinExistence type="predicted"/>
<evidence type="ECO:0000313" key="1">
    <source>
        <dbReference type="EMBL" id="MFC3197060.1"/>
    </source>
</evidence>
<name>A0ABV7JG85_9SPHI</name>
<keyword evidence="2" id="KW-1185">Reference proteome</keyword>
<evidence type="ECO:0000313" key="2">
    <source>
        <dbReference type="Proteomes" id="UP001595526"/>
    </source>
</evidence>